<feature type="region of interest" description="Disordered" evidence="5">
    <location>
        <begin position="16"/>
        <end position="61"/>
    </location>
</feature>
<organism evidence="8 9">
    <name type="scientific">Chlorella sorokiniana</name>
    <name type="common">Freshwater green alga</name>
    <dbReference type="NCBI Taxonomy" id="3076"/>
    <lineage>
        <taxon>Eukaryota</taxon>
        <taxon>Viridiplantae</taxon>
        <taxon>Chlorophyta</taxon>
        <taxon>core chlorophytes</taxon>
        <taxon>Trebouxiophyceae</taxon>
        <taxon>Chlorellales</taxon>
        <taxon>Chlorellaceae</taxon>
        <taxon>Chlorella clade</taxon>
        <taxon>Chlorella</taxon>
    </lineage>
</organism>
<dbReference type="AlphaFoldDB" id="A0A2P6THY3"/>
<reference evidence="8 9" key="1">
    <citation type="journal article" date="2018" name="Plant J.">
        <title>Genome sequences of Chlorella sorokiniana UTEX 1602 and Micractinium conductrix SAG 241.80: implications to maltose excretion by a green alga.</title>
        <authorList>
            <person name="Arriola M.B."/>
            <person name="Velmurugan N."/>
            <person name="Zhang Y."/>
            <person name="Plunkett M.H."/>
            <person name="Hondzo H."/>
            <person name="Barney B.M."/>
        </authorList>
    </citation>
    <scope>NUCLEOTIDE SEQUENCE [LARGE SCALE GENOMIC DNA]</scope>
    <source>
        <strain evidence="9">UTEX 1602</strain>
    </source>
</reference>
<evidence type="ECO:0000256" key="5">
    <source>
        <dbReference type="SAM" id="MobiDB-lite"/>
    </source>
</evidence>
<dbReference type="GO" id="GO:0055085">
    <property type="term" value="P:transmembrane transport"/>
    <property type="evidence" value="ECO:0007669"/>
    <property type="project" value="InterPro"/>
</dbReference>
<feature type="transmembrane region" description="Helical" evidence="6">
    <location>
        <begin position="165"/>
        <end position="187"/>
    </location>
</feature>
<dbReference type="PROSITE" id="PS50865">
    <property type="entry name" value="ZF_MYND_2"/>
    <property type="match status" value="1"/>
</dbReference>
<comment type="caution">
    <text evidence="8">The sequence shown here is derived from an EMBL/GenBank/DDBJ whole genome shotgun (WGS) entry which is preliminary data.</text>
</comment>
<protein>
    <submittedName>
        <fullName evidence="8">Mechanosensitive ion channel</fullName>
    </submittedName>
</protein>
<keyword evidence="1" id="KW-0479">Metal-binding</keyword>
<keyword evidence="6" id="KW-1133">Transmembrane helix</keyword>
<feature type="transmembrane region" description="Helical" evidence="6">
    <location>
        <begin position="110"/>
        <end position="128"/>
    </location>
</feature>
<dbReference type="SUPFAM" id="SSF50182">
    <property type="entry name" value="Sm-like ribonucleoproteins"/>
    <property type="match status" value="1"/>
</dbReference>
<dbReference type="STRING" id="3076.A0A2P6THY3"/>
<dbReference type="GO" id="GO:0008270">
    <property type="term" value="F:zinc ion binding"/>
    <property type="evidence" value="ECO:0007669"/>
    <property type="project" value="UniProtKB-KW"/>
</dbReference>
<sequence length="1027" mass="108974">MACVRSTCAARALGAAPGRPRPGAAAAAAAAPRHAAALRSQLSRAPPLAPSPSARQRPARQRGAVRVQASKAAASSTIAGAAVTSWFKATGVPLLEALQQLTLQQAAMRSAGLVAATMVGVAFGNWLLEIMGNKMEHVIERTRNSSGLQLIIGSSLASVHRPAKLLLPLYGLFYSLLVVSAFADVAVSHIARSDPQMTTMFHMCTRQVLEGIKALAQVMQDTSELVVIVFVAWFLIAWKDELLNCVTARLDGGKGDEGEERAIARVLVPLSNLLTWGIIATAGMTAMVAFGVNVQPLLTFGSISTVAVGFAAQSTMQNVVSALQIYSSRPFIIGDRIQLKTLSGSTIVAGVVESIAPMRTLIRSDQKLPVYINNKDVMNLIVVNESKLRRAPVAPKLPLIEASLVLRYQDADLLPAAQQAIEDYLANHPLVDKAISPRCVLAEFTNAGPRLALRALLQKGAAGRQAYFQAEMLTQAERIVRSLGGYLAISHEYLDGLPPSPPTGSGGPAMSGEFGATPAGPARTAEPQLAQIGSLGSQLLQVASSGCEPSNEEQRQRLLGLQPRLWQQLNRLMEELQSTVTEQAPPLNWRHMFEAACQLAEGGALAAAAWRMPNESVELITGDWSKQFVLIGVRLARDSAPLPAAQRSALIAPQLSFARALLLLAEARGCLDQWADLGLGGCMVFYHWLTELATVVQDTEQALELATNLLTTCTNLQGVRAAAQRVAAPQGGDQALASLQSSRALQAMCRAHVELMQRAGAFSRDIGASAHRFRPMVLPLFAAAAPTLLTGVPHIRGLCTFGLGGTTVDARPTCIANMLPHVTASPRTAAALLLSCRPWDFEGWPSAQAQWATQRVRLAATAVHAAAAAEAAAAAAQDHSSDEQAAAVQRLKAALAAAGSPDQFANASRGLEDVWAASKPLAAALFKWWQRPEGQEQQRLELAQMAAARSCGNLCCTNVALDGGPAARQGTGCKFCCACHAVWYCGTACSHADWRGPTGHKHVCRALGEARRAEKQRRRQQAAGAGS</sequence>
<keyword evidence="6" id="KW-0472">Membrane</keyword>
<feature type="transmembrane region" description="Helical" evidence="6">
    <location>
        <begin position="273"/>
        <end position="292"/>
    </location>
</feature>
<dbReference type="Gene3D" id="6.10.140.2220">
    <property type="match status" value="1"/>
</dbReference>
<gene>
    <name evidence="8" type="ORF">C2E21_7214</name>
</gene>
<keyword evidence="9" id="KW-1185">Reference proteome</keyword>
<dbReference type="Gene3D" id="1.10.287.1260">
    <property type="match status" value="1"/>
</dbReference>
<evidence type="ECO:0000313" key="9">
    <source>
        <dbReference type="Proteomes" id="UP000239899"/>
    </source>
</evidence>
<accession>A0A2P6THY3</accession>
<dbReference type="PANTHER" id="PTHR30566:SF5">
    <property type="entry name" value="MECHANOSENSITIVE ION CHANNEL PROTEIN 1, MITOCHONDRIAL-RELATED"/>
    <property type="match status" value="1"/>
</dbReference>
<evidence type="ECO:0000256" key="2">
    <source>
        <dbReference type="ARBA" id="ARBA00022771"/>
    </source>
</evidence>
<name>A0A2P6THY3_CHLSO</name>
<dbReference type="SUPFAM" id="SSF82861">
    <property type="entry name" value="Mechanosensitive channel protein MscS (YggB), transmembrane region"/>
    <property type="match status" value="1"/>
</dbReference>
<evidence type="ECO:0000313" key="8">
    <source>
        <dbReference type="EMBL" id="PRW33890.1"/>
    </source>
</evidence>
<dbReference type="InterPro" id="IPR010920">
    <property type="entry name" value="LSM_dom_sf"/>
</dbReference>
<keyword evidence="3" id="KW-0862">Zinc</keyword>
<dbReference type="InterPro" id="IPR006685">
    <property type="entry name" value="MscS_channel_2nd"/>
</dbReference>
<dbReference type="Proteomes" id="UP000239899">
    <property type="component" value="Unassembled WGS sequence"/>
</dbReference>
<evidence type="ECO:0000256" key="1">
    <source>
        <dbReference type="ARBA" id="ARBA00022723"/>
    </source>
</evidence>
<dbReference type="InterPro" id="IPR002893">
    <property type="entry name" value="Znf_MYND"/>
</dbReference>
<dbReference type="OrthoDB" id="431980at2759"/>
<feature type="region of interest" description="Disordered" evidence="5">
    <location>
        <begin position="497"/>
        <end position="522"/>
    </location>
</feature>
<dbReference type="PANTHER" id="PTHR30566">
    <property type="entry name" value="YNAI-RELATED MECHANOSENSITIVE ION CHANNEL"/>
    <property type="match status" value="1"/>
</dbReference>
<dbReference type="GO" id="GO:0016020">
    <property type="term" value="C:membrane"/>
    <property type="evidence" value="ECO:0007669"/>
    <property type="project" value="InterPro"/>
</dbReference>
<dbReference type="Pfam" id="PF00924">
    <property type="entry name" value="MS_channel_2nd"/>
    <property type="match status" value="1"/>
</dbReference>
<keyword evidence="2 4" id="KW-0863">Zinc-finger</keyword>
<evidence type="ECO:0000256" key="3">
    <source>
        <dbReference type="ARBA" id="ARBA00022833"/>
    </source>
</evidence>
<keyword evidence="6" id="KW-0812">Transmembrane</keyword>
<evidence type="ECO:0000259" key="7">
    <source>
        <dbReference type="PROSITE" id="PS50865"/>
    </source>
</evidence>
<proteinExistence type="predicted"/>
<dbReference type="InterPro" id="IPR011014">
    <property type="entry name" value="MscS_channel_TM-2"/>
</dbReference>
<evidence type="ECO:0000256" key="6">
    <source>
        <dbReference type="SAM" id="Phobius"/>
    </source>
</evidence>
<dbReference type="EMBL" id="LHPG02000015">
    <property type="protein sequence ID" value="PRW33890.1"/>
    <property type="molecule type" value="Genomic_DNA"/>
</dbReference>
<evidence type="ECO:0000256" key="4">
    <source>
        <dbReference type="PROSITE-ProRule" id="PRU00134"/>
    </source>
</evidence>
<feature type="domain" description="MYND-type" evidence="7">
    <location>
        <begin position="948"/>
        <end position="1004"/>
    </location>
</feature>